<accession>A0A6I7D3S1</accession>
<evidence type="ECO:0000313" key="2">
    <source>
        <dbReference type="EMBL" id="QHN10369.1"/>
    </source>
</evidence>
<dbReference type="KEGG" id="pcol:F1325_07790"/>
<feature type="compositionally biased region" description="Basic and acidic residues" evidence="1">
    <location>
        <begin position="91"/>
        <end position="102"/>
    </location>
</feature>
<proteinExistence type="predicted"/>
<protein>
    <submittedName>
        <fullName evidence="2">Uncharacterized protein</fullName>
    </submittedName>
</protein>
<dbReference type="Proteomes" id="UP000464700">
    <property type="component" value="Chromosome"/>
</dbReference>
<gene>
    <name evidence="2" type="ORF">F1325_07790</name>
</gene>
<sequence length="108" mass="12470">MNNFNNQIYPNDKYPRLSSPTPKRNFKEALAHAIAIIEGELPSNSPSIAEQRLAMTLWYMNLDASKNHPPLPEHIQAQRDSKRTYTPSNKFEVDYYGSDRRQGQYLGD</sequence>
<dbReference type="EMBL" id="CP043925">
    <property type="protein sequence ID" value="QHN10369.1"/>
    <property type="molecule type" value="Genomic_DNA"/>
</dbReference>
<evidence type="ECO:0000313" key="3">
    <source>
        <dbReference type="Proteomes" id="UP000464700"/>
    </source>
</evidence>
<reference evidence="2 3" key="1">
    <citation type="submission" date="2019-09" db="EMBL/GenBank/DDBJ databases">
        <title>Emergence of a chromosome-mediated tetracycline resistance gene in Proteus strain.</title>
        <authorList>
            <person name="He D."/>
            <person name="Wang L."/>
        </authorList>
    </citation>
    <scope>NUCLEOTIDE SEQUENCE [LARGE SCALE GENOMIC DNA]</scope>
    <source>
        <strain evidence="2 3">T60</strain>
    </source>
</reference>
<name>A0A6I7D3S1_9GAMM</name>
<feature type="region of interest" description="Disordered" evidence="1">
    <location>
        <begin position="1"/>
        <end position="22"/>
    </location>
</feature>
<feature type="region of interest" description="Disordered" evidence="1">
    <location>
        <begin position="68"/>
        <end position="108"/>
    </location>
</feature>
<evidence type="ECO:0000256" key="1">
    <source>
        <dbReference type="SAM" id="MobiDB-lite"/>
    </source>
</evidence>
<keyword evidence="3" id="KW-1185">Reference proteome</keyword>
<dbReference type="AlphaFoldDB" id="A0A6I7D3S1"/>
<organism evidence="2 3">
    <name type="scientific">Proteus columbae</name>
    <dbReference type="NCBI Taxonomy" id="1987580"/>
    <lineage>
        <taxon>Bacteria</taxon>
        <taxon>Pseudomonadati</taxon>
        <taxon>Pseudomonadota</taxon>
        <taxon>Gammaproteobacteria</taxon>
        <taxon>Enterobacterales</taxon>
        <taxon>Morganellaceae</taxon>
        <taxon>Proteus</taxon>
    </lineage>
</organism>